<gene>
    <name evidence="2" type="ORF">CA12_08230</name>
</gene>
<accession>A0A517P5U0</accession>
<feature type="transmembrane region" description="Helical" evidence="1">
    <location>
        <begin position="9"/>
        <end position="28"/>
    </location>
</feature>
<dbReference type="KEGG" id="acaf:CA12_08230"/>
<reference evidence="2 3" key="1">
    <citation type="submission" date="2019-02" db="EMBL/GenBank/DDBJ databases">
        <title>Deep-cultivation of Planctomycetes and their phenomic and genomic characterization uncovers novel biology.</title>
        <authorList>
            <person name="Wiegand S."/>
            <person name="Jogler M."/>
            <person name="Boedeker C."/>
            <person name="Pinto D."/>
            <person name="Vollmers J."/>
            <person name="Rivas-Marin E."/>
            <person name="Kohn T."/>
            <person name="Peeters S.H."/>
            <person name="Heuer A."/>
            <person name="Rast P."/>
            <person name="Oberbeckmann S."/>
            <person name="Bunk B."/>
            <person name="Jeske O."/>
            <person name="Meyerdierks A."/>
            <person name="Storesund J.E."/>
            <person name="Kallscheuer N."/>
            <person name="Luecker S."/>
            <person name="Lage O.M."/>
            <person name="Pohl T."/>
            <person name="Merkel B.J."/>
            <person name="Hornburger P."/>
            <person name="Mueller R.-W."/>
            <person name="Bruemmer F."/>
            <person name="Labrenz M."/>
            <person name="Spormann A.M."/>
            <person name="Op den Camp H."/>
            <person name="Overmann J."/>
            <person name="Amann R."/>
            <person name="Jetten M.S.M."/>
            <person name="Mascher T."/>
            <person name="Medema M.H."/>
            <person name="Devos D.P."/>
            <person name="Kaster A.-K."/>
            <person name="Ovreas L."/>
            <person name="Rohde M."/>
            <person name="Galperin M.Y."/>
            <person name="Jogler C."/>
        </authorList>
    </citation>
    <scope>NUCLEOTIDE SEQUENCE [LARGE SCALE GENOMIC DNA]</scope>
    <source>
        <strain evidence="2 3">CA12</strain>
    </source>
</reference>
<evidence type="ECO:0000313" key="3">
    <source>
        <dbReference type="Proteomes" id="UP000318741"/>
    </source>
</evidence>
<feature type="transmembrane region" description="Helical" evidence="1">
    <location>
        <begin position="192"/>
        <end position="211"/>
    </location>
</feature>
<sequence length="225" mass="23100">MGGEVITKVLVLLAGLIAMGACAGPLLYDPAVEEAEEENVLQTEPRGPLLGDAKPVPAIDEDANLDDGNLDDGALIDEEPGDDAVVVDTLPEEAVIGGPVPEAAEGEVAATTEPAILDVPDLAGDPERTVIPFFVTLPVLLIALALTVWAMVTPAAALGRPALIAGLFVLLGTLLAWGLYEAGLSEFAMNGTALTAWLCVGFTLLAAWLVIDVLSTPSEDEAVPG</sequence>
<keyword evidence="1" id="KW-0472">Membrane</keyword>
<dbReference type="RefSeq" id="WP_145357606.1">
    <property type="nucleotide sequence ID" value="NZ_CP036265.1"/>
</dbReference>
<evidence type="ECO:0000256" key="1">
    <source>
        <dbReference type="SAM" id="Phobius"/>
    </source>
</evidence>
<keyword evidence="1" id="KW-1133">Transmembrane helix</keyword>
<protein>
    <submittedName>
        <fullName evidence="2">Uncharacterized protein</fullName>
    </submittedName>
</protein>
<dbReference type="EMBL" id="CP036265">
    <property type="protein sequence ID" value="QDT14744.1"/>
    <property type="molecule type" value="Genomic_DNA"/>
</dbReference>
<proteinExistence type="predicted"/>
<keyword evidence="1" id="KW-0812">Transmembrane</keyword>
<feature type="transmembrane region" description="Helical" evidence="1">
    <location>
        <begin position="130"/>
        <end position="150"/>
    </location>
</feature>
<organism evidence="2 3">
    <name type="scientific">Alienimonas californiensis</name>
    <dbReference type="NCBI Taxonomy" id="2527989"/>
    <lineage>
        <taxon>Bacteria</taxon>
        <taxon>Pseudomonadati</taxon>
        <taxon>Planctomycetota</taxon>
        <taxon>Planctomycetia</taxon>
        <taxon>Planctomycetales</taxon>
        <taxon>Planctomycetaceae</taxon>
        <taxon>Alienimonas</taxon>
    </lineage>
</organism>
<keyword evidence="3" id="KW-1185">Reference proteome</keyword>
<feature type="transmembrane region" description="Helical" evidence="1">
    <location>
        <begin position="162"/>
        <end position="180"/>
    </location>
</feature>
<dbReference type="AlphaFoldDB" id="A0A517P5U0"/>
<evidence type="ECO:0000313" key="2">
    <source>
        <dbReference type="EMBL" id="QDT14744.1"/>
    </source>
</evidence>
<name>A0A517P5U0_9PLAN</name>
<dbReference type="Proteomes" id="UP000318741">
    <property type="component" value="Chromosome"/>
</dbReference>